<evidence type="ECO:0000313" key="2">
    <source>
        <dbReference type="EMBL" id="TWH93187.1"/>
    </source>
</evidence>
<dbReference type="EMBL" id="VLKK01000007">
    <property type="protein sequence ID" value="TWH93187.1"/>
    <property type="molecule type" value="Genomic_DNA"/>
</dbReference>
<feature type="compositionally biased region" description="Polar residues" evidence="1">
    <location>
        <begin position="253"/>
        <end position="271"/>
    </location>
</feature>
<keyword evidence="3" id="KW-1185">Reference proteome</keyword>
<dbReference type="Proteomes" id="UP000316624">
    <property type="component" value="Unassembled WGS sequence"/>
</dbReference>
<reference evidence="2 3" key="1">
    <citation type="journal article" date="2015" name="Stand. Genomic Sci.">
        <title>Genomic Encyclopedia of Bacterial and Archaeal Type Strains, Phase III: the genomes of soil and plant-associated and newly described type strains.</title>
        <authorList>
            <person name="Whitman W.B."/>
            <person name="Woyke T."/>
            <person name="Klenk H.P."/>
            <person name="Zhou Y."/>
            <person name="Lilburn T.G."/>
            <person name="Beck B.J."/>
            <person name="De Vos P."/>
            <person name="Vandamme P."/>
            <person name="Eisen J.A."/>
            <person name="Garrity G."/>
            <person name="Hugenholtz P."/>
            <person name="Kyrpides N.C."/>
        </authorList>
    </citation>
    <scope>NUCLEOTIDE SEQUENCE [LARGE SCALE GENOMIC DNA]</scope>
    <source>
        <strain evidence="2 3">CGMCC 1.7748</strain>
    </source>
</reference>
<organism evidence="2 3">
    <name type="scientific">Sphingobium wenxiniae (strain DSM 21828 / CGMCC 1.7748 / JZ-1)</name>
    <dbReference type="NCBI Taxonomy" id="595605"/>
    <lineage>
        <taxon>Bacteria</taxon>
        <taxon>Pseudomonadati</taxon>
        <taxon>Pseudomonadota</taxon>
        <taxon>Alphaproteobacteria</taxon>
        <taxon>Sphingomonadales</taxon>
        <taxon>Sphingomonadaceae</taxon>
        <taxon>Sphingobium</taxon>
    </lineage>
</organism>
<dbReference type="InterPro" id="IPR009228">
    <property type="entry name" value="Capsid_scaffold_GpO"/>
</dbReference>
<gene>
    <name evidence="2" type="ORF">IQ35_02094</name>
</gene>
<proteinExistence type="predicted"/>
<evidence type="ECO:0000313" key="3">
    <source>
        <dbReference type="Proteomes" id="UP000316624"/>
    </source>
</evidence>
<name>A0A562KCR0_SPHWJ</name>
<accession>A0A562KCR0</accession>
<dbReference type="Pfam" id="PF05929">
    <property type="entry name" value="Phage_GPO"/>
    <property type="match status" value="1"/>
</dbReference>
<evidence type="ECO:0000256" key="1">
    <source>
        <dbReference type="SAM" id="MobiDB-lite"/>
    </source>
</evidence>
<sequence length="271" mass="29156">MAKTKYFRIAVEGATVDGRVIQREWLEQMAASYDPATYTARINCEHIPGLSPDRPFNAYGSVLSLKTEEVELIINGEKKRLLGLYAALDANDNLVAINKAGQKLFTSCEIHPDFAGEGTAYLVGLAVTDNPASLGTEPLKFAAMARPNVFTPAHETALEIEPATDGATIAEATKSGIIAAFAALFKPQEKPKEEPPQTPPTPANDNRFDIAQFAVVMGEQIAAAVKPGHDRMEALSGRFDALEAKLKTREQHSGFNRQPATGGNGSIQTDC</sequence>
<dbReference type="AlphaFoldDB" id="A0A562KCR0"/>
<protein>
    <submittedName>
        <fullName evidence="2">Capsid scaffolding serine peptidase GPO</fullName>
    </submittedName>
</protein>
<comment type="caution">
    <text evidence="2">The sequence shown here is derived from an EMBL/GenBank/DDBJ whole genome shotgun (WGS) entry which is preliminary data.</text>
</comment>
<dbReference type="RefSeq" id="WP_145073303.1">
    <property type="nucleotide sequence ID" value="NZ_JACIIY010000006.1"/>
</dbReference>
<feature type="region of interest" description="Disordered" evidence="1">
    <location>
        <begin position="249"/>
        <end position="271"/>
    </location>
</feature>